<feature type="region of interest" description="Disordered" evidence="1">
    <location>
        <begin position="1"/>
        <end position="23"/>
    </location>
</feature>
<feature type="transmembrane region" description="Helical" evidence="2">
    <location>
        <begin position="71"/>
        <end position="90"/>
    </location>
</feature>
<keyword evidence="2" id="KW-0812">Transmembrane</keyword>
<evidence type="ECO:0000313" key="3">
    <source>
        <dbReference type="EMBL" id="MCY0147244.1"/>
    </source>
</evidence>
<keyword evidence="2" id="KW-1133">Transmembrane helix</keyword>
<evidence type="ECO:0000313" key="4">
    <source>
        <dbReference type="Proteomes" id="UP001073227"/>
    </source>
</evidence>
<name>A0ABT3Z7C6_9HYPH</name>
<feature type="compositionally biased region" description="Basic residues" evidence="1">
    <location>
        <begin position="1"/>
        <end position="13"/>
    </location>
</feature>
<evidence type="ECO:0000256" key="1">
    <source>
        <dbReference type="SAM" id="MobiDB-lite"/>
    </source>
</evidence>
<feature type="transmembrane region" description="Helical" evidence="2">
    <location>
        <begin position="164"/>
        <end position="181"/>
    </location>
</feature>
<feature type="transmembrane region" description="Helical" evidence="2">
    <location>
        <begin position="102"/>
        <end position="126"/>
    </location>
</feature>
<dbReference type="Proteomes" id="UP001073227">
    <property type="component" value="Unassembled WGS sequence"/>
</dbReference>
<proteinExistence type="predicted"/>
<evidence type="ECO:0000256" key="2">
    <source>
        <dbReference type="SAM" id="Phobius"/>
    </source>
</evidence>
<protein>
    <submittedName>
        <fullName evidence="3">Uncharacterized protein</fullName>
    </submittedName>
</protein>
<feature type="transmembrane region" description="Helical" evidence="2">
    <location>
        <begin position="38"/>
        <end position="59"/>
    </location>
</feature>
<dbReference type="RefSeq" id="WP_267652846.1">
    <property type="nucleotide sequence ID" value="NZ_JAOVZR010000001.1"/>
</dbReference>
<keyword evidence="2" id="KW-0472">Membrane</keyword>
<sequence>MNTPIKKRKRRAPAPKPANDNSNLRDRLGAARIGWREAVLGAIAWGAAMAISAQASMWLSTGAQTSHYWSLTALLFCAGALAWPFSLAAFRVIAFRKAREAAFAAAVLCLSLSTIIITAIIYAIIYRNFYAQWHGEPFTKLWLIQLAFTTASAFYQFAVLGLRLYLPLGLVFLLAAAWLLARGRNWTLRPTRSRTPVLNRPRSR</sequence>
<reference evidence="3" key="1">
    <citation type="submission" date="2022-10" db="EMBL/GenBank/DDBJ databases">
        <title>Hoeflea sp. G2-23, isolated from marine algae.</title>
        <authorList>
            <person name="Kristyanto S."/>
            <person name="Kim J.M."/>
            <person name="Jeon C.O."/>
        </authorList>
    </citation>
    <scope>NUCLEOTIDE SEQUENCE</scope>
    <source>
        <strain evidence="3">G2-23</strain>
    </source>
</reference>
<comment type="caution">
    <text evidence="3">The sequence shown here is derived from an EMBL/GenBank/DDBJ whole genome shotgun (WGS) entry which is preliminary data.</text>
</comment>
<keyword evidence="4" id="KW-1185">Reference proteome</keyword>
<dbReference type="EMBL" id="JAOVZR010000001">
    <property type="protein sequence ID" value="MCY0147244.1"/>
    <property type="molecule type" value="Genomic_DNA"/>
</dbReference>
<gene>
    <name evidence="3" type="ORF">OEG84_05840</name>
</gene>
<organism evidence="3 4">
    <name type="scientific">Hoeflea algicola</name>
    <dbReference type="NCBI Taxonomy" id="2983763"/>
    <lineage>
        <taxon>Bacteria</taxon>
        <taxon>Pseudomonadati</taxon>
        <taxon>Pseudomonadota</taxon>
        <taxon>Alphaproteobacteria</taxon>
        <taxon>Hyphomicrobiales</taxon>
        <taxon>Rhizobiaceae</taxon>
        <taxon>Hoeflea</taxon>
    </lineage>
</organism>
<accession>A0ABT3Z7C6</accession>